<evidence type="ECO:0000313" key="3">
    <source>
        <dbReference type="Proteomes" id="UP000314986"/>
    </source>
</evidence>
<reference evidence="3" key="3">
    <citation type="journal article" date="2014" name="Nature">
        <title>Elephant shark genome provides unique insights into gnathostome evolution.</title>
        <authorList>
            <consortium name="International Elephant Shark Genome Sequencing Consortium"/>
            <person name="Venkatesh B."/>
            <person name="Lee A.P."/>
            <person name="Ravi V."/>
            <person name="Maurya A.K."/>
            <person name="Lian M.M."/>
            <person name="Swann J.B."/>
            <person name="Ohta Y."/>
            <person name="Flajnik M.F."/>
            <person name="Sutoh Y."/>
            <person name="Kasahara M."/>
            <person name="Hoon S."/>
            <person name="Gangu V."/>
            <person name="Roy S.W."/>
            <person name="Irimia M."/>
            <person name="Korzh V."/>
            <person name="Kondrychyn I."/>
            <person name="Lim Z.W."/>
            <person name="Tay B.H."/>
            <person name="Tohari S."/>
            <person name="Kong K.W."/>
            <person name="Ho S."/>
            <person name="Lorente-Galdos B."/>
            <person name="Quilez J."/>
            <person name="Marques-Bonet T."/>
            <person name="Raney B.J."/>
            <person name="Ingham P.W."/>
            <person name="Tay A."/>
            <person name="Hillier L.W."/>
            <person name="Minx P."/>
            <person name="Boehm T."/>
            <person name="Wilson R.K."/>
            <person name="Brenner S."/>
            <person name="Warren W.C."/>
        </authorList>
    </citation>
    <scope>NUCLEOTIDE SEQUENCE [LARGE SCALE GENOMIC DNA]</scope>
</reference>
<dbReference type="Proteomes" id="UP000314986">
    <property type="component" value="Unassembled WGS sequence"/>
</dbReference>
<organism evidence="2 3">
    <name type="scientific">Callorhinchus milii</name>
    <name type="common">Ghost shark</name>
    <dbReference type="NCBI Taxonomy" id="7868"/>
    <lineage>
        <taxon>Eukaryota</taxon>
        <taxon>Metazoa</taxon>
        <taxon>Chordata</taxon>
        <taxon>Craniata</taxon>
        <taxon>Vertebrata</taxon>
        <taxon>Chondrichthyes</taxon>
        <taxon>Holocephali</taxon>
        <taxon>Chimaeriformes</taxon>
        <taxon>Callorhinchidae</taxon>
        <taxon>Callorhinchus</taxon>
    </lineage>
</organism>
<proteinExistence type="predicted"/>
<evidence type="ECO:0000313" key="2">
    <source>
        <dbReference type="Ensembl" id="ENSCMIP00000010695.1"/>
    </source>
</evidence>
<reference evidence="3" key="1">
    <citation type="journal article" date="2006" name="Science">
        <title>Ancient noncoding elements conserved in the human genome.</title>
        <authorList>
            <person name="Venkatesh B."/>
            <person name="Kirkness E.F."/>
            <person name="Loh Y.H."/>
            <person name="Halpern A.L."/>
            <person name="Lee A.P."/>
            <person name="Johnson J."/>
            <person name="Dandona N."/>
            <person name="Viswanathan L.D."/>
            <person name="Tay A."/>
            <person name="Venter J.C."/>
            <person name="Strausberg R.L."/>
            <person name="Brenner S."/>
        </authorList>
    </citation>
    <scope>NUCLEOTIDE SEQUENCE [LARGE SCALE GENOMIC DNA]</scope>
</reference>
<reference evidence="2" key="5">
    <citation type="submission" date="2025-09" db="UniProtKB">
        <authorList>
            <consortium name="Ensembl"/>
        </authorList>
    </citation>
    <scope>IDENTIFICATION</scope>
</reference>
<dbReference type="PROSITE" id="PS50835">
    <property type="entry name" value="IG_LIKE"/>
    <property type="match status" value="1"/>
</dbReference>
<dbReference type="InterPro" id="IPR013783">
    <property type="entry name" value="Ig-like_fold"/>
</dbReference>
<evidence type="ECO:0000259" key="1">
    <source>
        <dbReference type="PROSITE" id="PS50835"/>
    </source>
</evidence>
<dbReference type="GeneTree" id="ENSGT00970000196760"/>
<dbReference type="CDD" id="cd00098">
    <property type="entry name" value="IgC1"/>
    <property type="match status" value="1"/>
</dbReference>
<keyword evidence="3" id="KW-1185">Reference proteome</keyword>
<dbReference type="InterPro" id="IPR050160">
    <property type="entry name" value="MHC/Immunoglobulin"/>
</dbReference>
<dbReference type="Ensembl" id="ENSCMIT00000010972.1">
    <property type="protein sequence ID" value="ENSCMIP00000010695.1"/>
    <property type="gene ID" value="ENSCMIG00000005639.1"/>
</dbReference>
<dbReference type="Pfam" id="PF07654">
    <property type="entry name" value="C1-set"/>
    <property type="match status" value="1"/>
</dbReference>
<dbReference type="InterPro" id="IPR007110">
    <property type="entry name" value="Ig-like_dom"/>
</dbReference>
<sequence>HHYKQKTQTLFKMTLSCRYNPDPFLLCSKERIFPRDSERDSKSLILVCETAEFYPGDVTLTWNKDGNEVKTEIDFTEEKNSKGLYKASSSMEDTQPNGVVYLCLVSHISLRVPAVVKFTVSNPTGGLVFLLLLIIVGKQFNCKCFLLEQLI</sequence>
<dbReference type="SMART" id="SM00407">
    <property type="entry name" value="IGc1"/>
    <property type="match status" value="1"/>
</dbReference>
<dbReference type="Gene3D" id="2.60.40.10">
    <property type="entry name" value="Immunoglobulins"/>
    <property type="match status" value="1"/>
</dbReference>
<dbReference type="InterPro" id="IPR003597">
    <property type="entry name" value="Ig_C1-set"/>
</dbReference>
<name>A0A4W3H5S1_CALMI</name>
<accession>A0A4W3H5S1</accession>
<dbReference type="AlphaFoldDB" id="A0A4W3H5S1"/>
<protein>
    <recommendedName>
        <fullName evidence="1">Ig-like domain-containing protein</fullName>
    </recommendedName>
</protein>
<dbReference type="SUPFAM" id="SSF48726">
    <property type="entry name" value="Immunoglobulin"/>
    <property type="match status" value="1"/>
</dbReference>
<reference evidence="2" key="4">
    <citation type="submission" date="2025-08" db="UniProtKB">
        <authorList>
            <consortium name="Ensembl"/>
        </authorList>
    </citation>
    <scope>IDENTIFICATION</scope>
</reference>
<feature type="domain" description="Ig-like" evidence="1">
    <location>
        <begin position="23"/>
        <end position="121"/>
    </location>
</feature>
<dbReference type="PANTHER" id="PTHR19944">
    <property type="entry name" value="MHC CLASS II-RELATED"/>
    <property type="match status" value="1"/>
</dbReference>
<reference evidence="3" key="2">
    <citation type="journal article" date="2007" name="PLoS Biol.">
        <title>Survey sequencing and comparative analysis of the elephant shark (Callorhinchus milii) genome.</title>
        <authorList>
            <person name="Venkatesh B."/>
            <person name="Kirkness E.F."/>
            <person name="Loh Y.H."/>
            <person name="Halpern A.L."/>
            <person name="Lee A.P."/>
            <person name="Johnson J."/>
            <person name="Dandona N."/>
            <person name="Viswanathan L.D."/>
            <person name="Tay A."/>
            <person name="Venter J.C."/>
            <person name="Strausberg R.L."/>
            <person name="Brenner S."/>
        </authorList>
    </citation>
    <scope>NUCLEOTIDE SEQUENCE [LARGE SCALE GENOMIC DNA]</scope>
</reference>
<dbReference type="InterPro" id="IPR036179">
    <property type="entry name" value="Ig-like_dom_sf"/>
</dbReference>